<name>A0A7U2FFJ4_PHANO</name>
<organism evidence="1 2">
    <name type="scientific">Phaeosphaeria nodorum (strain SN15 / ATCC MYA-4574 / FGSC 10173)</name>
    <name type="common">Glume blotch fungus</name>
    <name type="synonym">Parastagonospora nodorum</name>
    <dbReference type="NCBI Taxonomy" id="321614"/>
    <lineage>
        <taxon>Eukaryota</taxon>
        <taxon>Fungi</taxon>
        <taxon>Dikarya</taxon>
        <taxon>Ascomycota</taxon>
        <taxon>Pezizomycotina</taxon>
        <taxon>Dothideomycetes</taxon>
        <taxon>Pleosporomycetidae</taxon>
        <taxon>Pleosporales</taxon>
        <taxon>Pleosporineae</taxon>
        <taxon>Phaeosphaeriaceae</taxon>
        <taxon>Parastagonospora</taxon>
    </lineage>
</organism>
<dbReference type="Proteomes" id="UP000663193">
    <property type="component" value="Chromosome 17"/>
</dbReference>
<evidence type="ECO:0000313" key="1">
    <source>
        <dbReference type="EMBL" id="QRD04343.1"/>
    </source>
</evidence>
<evidence type="ECO:0000313" key="2">
    <source>
        <dbReference type="Proteomes" id="UP000663193"/>
    </source>
</evidence>
<dbReference type="EMBL" id="CP069039">
    <property type="protein sequence ID" value="QRD04343.1"/>
    <property type="molecule type" value="Genomic_DNA"/>
</dbReference>
<proteinExistence type="predicted"/>
<protein>
    <submittedName>
        <fullName evidence="1">Uncharacterized protein</fullName>
    </submittedName>
</protein>
<dbReference type="VEuPathDB" id="FungiDB:JI435_421000"/>
<dbReference type="AlphaFoldDB" id="A0A7U2FFJ4"/>
<accession>A0A7U2FFJ4</accession>
<sequence length="66" mass="7329">MFMGVFFPAEIVARCKGRIFHKRCTKPQRSAAFAQHGSKLRNSPSHQIRCYEPMGSLVSSGSTPMA</sequence>
<gene>
    <name evidence="1" type="ORF">JI435_421000</name>
</gene>
<reference evidence="2" key="1">
    <citation type="journal article" date="2021" name="BMC Genomics">
        <title>Chromosome-level genome assembly and manually-curated proteome of model necrotroph Parastagonospora nodorum Sn15 reveals a genome-wide trove of candidate effector homologs, and redundancy of virulence-related functions within an accessory chromosome.</title>
        <authorList>
            <person name="Bertazzoni S."/>
            <person name="Jones D.A.B."/>
            <person name="Phan H.T."/>
            <person name="Tan K.-C."/>
            <person name="Hane J.K."/>
        </authorList>
    </citation>
    <scope>NUCLEOTIDE SEQUENCE [LARGE SCALE GENOMIC DNA]</scope>
    <source>
        <strain evidence="2">SN15 / ATCC MYA-4574 / FGSC 10173)</strain>
    </source>
</reference>
<keyword evidence="2" id="KW-1185">Reference proteome</keyword>